<keyword evidence="6 13" id="KW-0812">Transmembrane</keyword>
<dbReference type="GO" id="GO:0005886">
    <property type="term" value="C:plasma membrane"/>
    <property type="evidence" value="ECO:0007669"/>
    <property type="project" value="UniProtKB-SubCell"/>
</dbReference>
<evidence type="ECO:0000256" key="8">
    <source>
        <dbReference type="ARBA" id="ARBA00022989"/>
    </source>
</evidence>
<gene>
    <name evidence="14" type="ORF">D9V34_06000</name>
</gene>
<feature type="transmembrane region" description="Helical" evidence="13">
    <location>
        <begin position="7"/>
        <end position="25"/>
    </location>
</feature>
<keyword evidence="9 13" id="KW-0472">Membrane</keyword>
<evidence type="ECO:0000313" key="14">
    <source>
        <dbReference type="EMBL" id="RLP82808.1"/>
    </source>
</evidence>
<comment type="subcellular location">
    <subcellularLocation>
        <location evidence="2">Cell membrane</location>
        <topology evidence="2">Multi-pass membrane protein</topology>
    </subcellularLocation>
</comment>
<reference evidence="14 15" key="1">
    <citation type="submission" date="2018-10" db="EMBL/GenBank/DDBJ databases">
        <authorList>
            <person name="Li J."/>
        </authorList>
    </citation>
    <scope>NUCLEOTIDE SEQUENCE [LARGE SCALE GENOMIC DNA]</scope>
    <source>
        <strain evidence="14 15">JCM 11654</strain>
    </source>
</reference>
<comment type="caution">
    <text evidence="14">The sequence shown here is derived from an EMBL/GenBank/DDBJ whole genome shotgun (WGS) entry which is preliminary data.</text>
</comment>
<feature type="transmembrane region" description="Helical" evidence="13">
    <location>
        <begin position="117"/>
        <end position="138"/>
    </location>
</feature>
<evidence type="ECO:0000256" key="1">
    <source>
        <dbReference type="ARBA" id="ARBA00002536"/>
    </source>
</evidence>
<evidence type="ECO:0000256" key="3">
    <source>
        <dbReference type="ARBA" id="ARBA00006870"/>
    </source>
</evidence>
<evidence type="ECO:0000256" key="4">
    <source>
        <dbReference type="ARBA" id="ARBA00012949"/>
    </source>
</evidence>
<name>A0A3L7ATL6_9MICO</name>
<evidence type="ECO:0000256" key="11">
    <source>
        <dbReference type="ARBA" id="ARBA00031401"/>
    </source>
</evidence>
<keyword evidence="7" id="KW-1278">Translocase</keyword>
<keyword evidence="8 13" id="KW-1133">Transmembrane helix</keyword>
<evidence type="ECO:0000256" key="5">
    <source>
        <dbReference type="ARBA" id="ARBA00022475"/>
    </source>
</evidence>
<dbReference type="GO" id="GO:0004129">
    <property type="term" value="F:cytochrome-c oxidase activity"/>
    <property type="evidence" value="ECO:0007669"/>
    <property type="project" value="UniProtKB-EC"/>
</dbReference>
<dbReference type="RefSeq" id="WP_121687964.1">
    <property type="nucleotide sequence ID" value="NZ_RCUY01000005.1"/>
</dbReference>
<dbReference type="InterPro" id="IPR021050">
    <property type="entry name" value="Cyt_c_oxidase_su4_actinobac"/>
</dbReference>
<feature type="transmembrane region" description="Helical" evidence="13">
    <location>
        <begin position="92"/>
        <end position="111"/>
    </location>
</feature>
<evidence type="ECO:0000256" key="7">
    <source>
        <dbReference type="ARBA" id="ARBA00022967"/>
    </source>
</evidence>
<dbReference type="Proteomes" id="UP000269438">
    <property type="component" value="Unassembled WGS sequence"/>
</dbReference>
<keyword evidence="5" id="KW-1003">Cell membrane</keyword>
<dbReference type="EC" id="7.1.1.9" evidence="4"/>
<organism evidence="14 15">
    <name type="scientific">Mycetocola lacteus</name>
    <dbReference type="NCBI Taxonomy" id="76637"/>
    <lineage>
        <taxon>Bacteria</taxon>
        <taxon>Bacillati</taxon>
        <taxon>Actinomycetota</taxon>
        <taxon>Actinomycetes</taxon>
        <taxon>Micrococcales</taxon>
        <taxon>Microbacteriaceae</taxon>
        <taxon>Mycetocola</taxon>
    </lineage>
</organism>
<dbReference type="AlphaFoldDB" id="A0A3L7ATL6"/>
<feature type="transmembrane region" description="Helical" evidence="13">
    <location>
        <begin position="37"/>
        <end position="57"/>
    </location>
</feature>
<dbReference type="OrthoDB" id="5244617at2"/>
<evidence type="ECO:0000256" key="13">
    <source>
        <dbReference type="SAM" id="Phobius"/>
    </source>
</evidence>
<evidence type="ECO:0000256" key="6">
    <source>
        <dbReference type="ARBA" id="ARBA00022692"/>
    </source>
</evidence>
<accession>A0A3L7ATL6</accession>
<comment type="function">
    <text evidence="1">Part of cytochrome c oxidase, its function is unknown.</text>
</comment>
<proteinExistence type="inferred from homology"/>
<dbReference type="Pfam" id="PF12270">
    <property type="entry name" value="Cyt_c_ox_IV"/>
    <property type="match status" value="1"/>
</dbReference>
<sequence>MKSNISILWILAVFCLILAGVYTFWNVADPAHGRVEWVGTVALLLSAILSGFIAFYLRLVYRAQGGELPEDNVAANIDDADPELGHFAPWSWWPFVLVGGASVVIIGISVAQEGNFWLAWFGAPIVLVALVGWVYEFYRGRFAH</sequence>
<evidence type="ECO:0000256" key="10">
    <source>
        <dbReference type="ARBA" id="ARBA00031366"/>
    </source>
</evidence>
<dbReference type="GO" id="GO:0022900">
    <property type="term" value="P:electron transport chain"/>
    <property type="evidence" value="ECO:0007669"/>
    <property type="project" value="InterPro"/>
</dbReference>
<protein>
    <recommendedName>
        <fullName evidence="4">cytochrome-c oxidase</fullName>
        <ecNumber evidence="4">7.1.1.9</ecNumber>
    </recommendedName>
    <alternativeName>
        <fullName evidence="11">Cytochrome aa3 subunit 4</fullName>
    </alternativeName>
    <alternativeName>
        <fullName evidence="10">Cytochrome c oxidase polypeptide IV</fullName>
    </alternativeName>
</protein>
<evidence type="ECO:0000313" key="15">
    <source>
        <dbReference type="Proteomes" id="UP000269438"/>
    </source>
</evidence>
<evidence type="ECO:0000256" key="12">
    <source>
        <dbReference type="ARBA" id="ARBA00047816"/>
    </source>
</evidence>
<dbReference type="EMBL" id="RCUY01000005">
    <property type="protein sequence ID" value="RLP82808.1"/>
    <property type="molecule type" value="Genomic_DNA"/>
</dbReference>
<comment type="similarity">
    <text evidence="3">Belongs to the cytochrome c oxidase bacterial subunit CtaF family.</text>
</comment>
<keyword evidence="15" id="KW-1185">Reference proteome</keyword>
<comment type="catalytic activity">
    <reaction evidence="12">
        <text>4 Fe(II)-[cytochrome c] + O2 + 8 H(+)(in) = 4 Fe(III)-[cytochrome c] + 2 H2O + 4 H(+)(out)</text>
        <dbReference type="Rhea" id="RHEA:11436"/>
        <dbReference type="Rhea" id="RHEA-COMP:10350"/>
        <dbReference type="Rhea" id="RHEA-COMP:14399"/>
        <dbReference type="ChEBI" id="CHEBI:15377"/>
        <dbReference type="ChEBI" id="CHEBI:15378"/>
        <dbReference type="ChEBI" id="CHEBI:15379"/>
        <dbReference type="ChEBI" id="CHEBI:29033"/>
        <dbReference type="ChEBI" id="CHEBI:29034"/>
        <dbReference type="EC" id="7.1.1.9"/>
    </reaction>
</comment>
<evidence type="ECO:0000256" key="9">
    <source>
        <dbReference type="ARBA" id="ARBA00023136"/>
    </source>
</evidence>
<evidence type="ECO:0000256" key="2">
    <source>
        <dbReference type="ARBA" id="ARBA00004651"/>
    </source>
</evidence>